<feature type="coiled-coil region" evidence="10">
    <location>
        <begin position="1248"/>
        <end position="1286"/>
    </location>
</feature>
<dbReference type="Gene3D" id="1.10.10.820">
    <property type="match status" value="1"/>
</dbReference>
<keyword evidence="3 9" id="KW-0067">ATP-binding</keyword>
<dbReference type="SUPFAM" id="SSF52540">
    <property type="entry name" value="P-loop containing nucleoside triphosphate hydrolases"/>
    <property type="match status" value="2"/>
</dbReference>
<comment type="caution">
    <text evidence="14">The sequence shown here is derived from an EMBL/GenBank/DDBJ whole genome shotgun (WGS) entry which is preliminary data.</text>
</comment>
<dbReference type="GO" id="GO:0003774">
    <property type="term" value="F:cytoskeletal motor activity"/>
    <property type="evidence" value="ECO:0007669"/>
    <property type="project" value="UniProtKB-UniRule"/>
</dbReference>
<feature type="domain" description="Myosin motor" evidence="13">
    <location>
        <begin position="1"/>
        <end position="636"/>
    </location>
</feature>
<dbReference type="PROSITE" id="PS50096">
    <property type="entry name" value="IQ"/>
    <property type="match status" value="6"/>
</dbReference>
<dbReference type="PANTHER" id="PTHR13140:SF706">
    <property type="entry name" value="DILUTE CLASS UNCONVENTIONAL MYOSIN, ISOFORM C"/>
    <property type="match status" value="1"/>
</dbReference>
<keyword evidence="8 9" id="KW-0009">Actin-binding</keyword>
<evidence type="ECO:0000313" key="14">
    <source>
        <dbReference type="EMBL" id="KAL1513922.1"/>
    </source>
</evidence>
<dbReference type="InterPro" id="IPR027417">
    <property type="entry name" value="P-loop_NTPase"/>
</dbReference>
<dbReference type="Gene3D" id="3.40.850.10">
    <property type="entry name" value="Kinesin motor domain"/>
    <property type="match status" value="1"/>
</dbReference>
<dbReference type="Gene3D" id="1.20.120.720">
    <property type="entry name" value="Myosin VI head, motor domain, U50 subdomain"/>
    <property type="match status" value="1"/>
</dbReference>
<keyword evidence="6 9" id="KW-0518">Myosin</keyword>
<dbReference type="GO" id="GO:0009888">
    <property type="term" value="P:tissue development"/>
    <property type="evidence" value="ECO:0007669"/>
    <property type="project" value="UniProtKB-ARBA"/>
</dbReference>
<keyword evidence="7 9" id="KW-0505">Motor protein</keyword>
<sequence>MRAYRGQAMGDLEPHIFAVAEEAYTKLEREQRDQSIIVSGESGAGKTVSAKYAMRYFATISGNATETQVERKVLASSPIMEAIGNAKTTRNDNSSRFGKFIELQFNKQFNISGASMRTYLLEKSRVVFQAPDERNYHIFYQLCAARSRLPHLFLDHQDNFHYLNQGSSPHVQGLNDENEFEETENALEMLGFSSIDQENLLKILAGILHLGNIEFKQCLVKVENEQDQEGSVISKTDKHLKILCDLLELNSEELKQWLVTRKIVSMRDIYLKPMTLEEAAFARDALAKHIYAELFNWIVLVINRALESSIPKHKFIGVLDIYGFETFEINSFEQFCINYANEKLQQQFNLHVFKLEQEEYIKEGIEWKMIDFYDNQPCIDLIETKLGILDLLDEECKMPRGTDASWTEKLYSKCIKYSHFAKSRFGRSSFIINHFADKVEYESNGFLEKNRDTVIEEQINAFKSSNNSLLKRLFLADDQKLKVPGTKLKVVSAKVESGAKKAHKKSVGSQFRESLNALMTTLNATTPHYVRCIKPNDNKAGFEFHPKRAVQQLRACGVLETIRISSAGFPSRWNYRDFFYRYRVLCKFKDINKNNLEKTCQNILMQYIKNSDMYQFGKTKIFFRAGQVAYLEKLRYEKLKACCIMMQKTVRMFVARKKYQRIRKTTLLLQTYSRGLLARRKAQLIRTERAAITVQRYIRGFLLRRKYLQKKRCILGLQTQIRGLLARKQFKIIKDNAMATILQKYIRGYMARKRFTKRTRYIVVCQAAIRRFLARRQYKRMRIEARSIEHVKKLNKGLENKIISLQQRIDDLNKSHSELVVYKNEVNELKQKLSTLKALELEVKNLNSLIIQKNKVIDKFQEELQAEKEEKMDLITEHDKYRKEVDNQRHLWAEETEKLKKEYENIIEMLKMTEKGNEENMKLRLEEEKKEILYEADHERQAYQKLLNEYHSLEQHCEELERELNRSGIHKRNVSDLSGISTSDVTEDHGYGSVRSTNASTRERLENIDWNGANDSQTPSSTSDSNNVKSEEVADIGLVLKLQNKLAEVEREKARVQKRLDELDMSPRIERAENAARDAIRISELELCNSNLKSQLLELQNSINEGTGLVKLHQQLQQMQLELDRRSEEIIQLKSVLANQTDSMKSIVNSNTHLGAYINEDGELALAYETQKTINKQLELELQDEQAKYKAHEREYKLEIERLREDNEKQQRILAANLNGSPHNQSEAFMQLEIARLTSDNLSLLDKTDSLTEEMRKMKKQVKILSKRLKDANLDVEEALLEAEKKRSGAILVGRAQPSIRKKDRDYLGMFSFKSGDESIIMKRLIMELRPRLALTLLPGLPAYITFMCVRHTDYINDEEKVRNLLQAFINTVKKLIKKRHKDDFECLALWTTNVLRLVNCMKQYSGEARFQKHNTPSQNEQSLKNFDLSEYRQVLSDISIWLHQALTHNLEEKIQPLIVPAILEHEEVPGMSGKPSGLRSRVGSITSPTGNVAVEKPTAALLQELSNHHKIMVFYGVDSQLISNVFKQLFYFICASSLNNLLLRKELCHWAKGCQIRHNLSHLEMWIRDRNLDEGPIQDTVQPIIQAAQLLQARKTDTEEDVSSLCDMCNALSPLQICKLLNLYTPADDYDKIPYSFIRKVQDRLKDRCKNMEQQTLLMDIKHFFPVSFDYNPSDVKLEEIEIPESLNLPMLEKV</sequence>
<dbReference type="CDD" id="cd15470">
    <property type="entry name" value="Myo5_CBD"/>
    <property type="match status" value="1"/>
</dbReference>
<dbReference type="GO" id="GO:0048513">
    <property type="term" value="P:animal organ development"/>
    <property type="evidence" value="ECO:0007669"/>
    <property type="project" value="UniProtKB-ARBA"/>
</dbReference>
<dbReference type="GO" id="GO:0003779">
    <property type="term" value="F:actin binding"/>
    <property type="evidence" value="ECO:0007669"/>
    <property type="project" value="UniProtKB-KW"/>
</dbReference>
<feature type="coiled-coil region" evidence="10">
    <location>
        <begin position="788"/>
        <end position="963"/>
    </location>
</feature>
<protein>
    <recommendedName>
        <fullName evidence="16">Unconventional myosin-Va</fullName>
    </recommendedName>
</protein>
<evidence type="ECO:0000256" key="7">
    <source>
        <dbReference type="ARBA" id="ARBA00023175"/>
    </source>
</evidence>
<dbReference type="SMART" id="SM00242">
    <property type="entry name" value="MYSc"/>
    <property type="match status" value="1"/>
</dbReference>
<evidence type="ECO:0000256" key="9">
    <source>
        <dbReference type="PROSITE-ProRule" id="PRU00782"/>
    </source>
</evidence>
<evidence type="ECO:0000256" key="11">
    <source>
        <dbReference type="SAM" id="MobiDB-lite"/>
    </source>
</evidence>
<dbReference type="Proteomes" id="UP001566132">
    <property type="component" value="Unassembled WGS sequence"/>
</dbReference>
<evidence type="ECO:0008006" key="16">
    <source>
        <dbReference type="Google" id="ProtNLM"/>
    </source>
</evidence>
<feature type="binding site" evidence="9">
    <location>
        <begin position="40"/>
        <end position="47"/>
    </location>
    <ligand>
        <name>ATP</name>
        <dbReference type="ChEBI" id="CHEBI:30616"/>
    </ligand>
</feature>
<dbReference type="InterPro" id="IPR000048">
    <property type="entry name" value="IQ_motif_EF-hand-BS"/>
</dbReference>
<dbReference type="Gene3D" id="6.20.240.20">
    <property type="match status" value="1"/>
</dbReference>
<dbReference type="Pfam" id="PF25966">
    <property type="entry name" value="Myo5a"/>
    <property type="match status" value="1"/>
</dbReference>
<evidence type="ECO:0000256" key="4">
    <source>
        <dbReference type="ARBA" id="ARBA00022860"/>
    </source>
</evidence>
<evidence type="ECO:0000256" key="6">
    <source>
        <dbReference type="ARBA" id="ARBA00023123"/>
    </source>
</evidence>
<dbReference type="Pfam" id="PF00063">
    <property type="entry name" value="Myosin_head"/>
    <property type="match status" value="1"/>
</dbReference>
<evidence type="ECO:0000256" key="1">
    <source>
        <dbReference type="ARBA" id="ARBA00008314"/>
    </source>
</evidence>
<feature type="coiled-coil region" evidence="10">
    <location>
        <begin position="1039"/>
        <end position="1136"/>
    </location>
</feature>
<dbReference type="GO" id="GO:0016459">
    <property type="term" value="C:myosin complex"/>
    <property type="evidence" value="ECO:0007669"/>
    <property type="project" value="UniProtKB-KW"/>
</dbReference>
<dbReference type="InterPro" id="IPR058662">
    <property type="entry name" value="Myo5a/b_dom"/>
</dbReference>
<dbReference type="Gene3D" id="1.20.58.530">
    <property type="match status" value="1"/>
</dbReference>
<evidence type="ECO:0000256" key="3">
    <source>
        <dbReference type="ARBA" id="ARBA00022840"/>
    </source>
</evidence>
<evidence type="ECO:0000259" key="13">
    <source>
        <dbReference type="PROSITE" id="PS51456"/>
    </source>
</evidence>
<dbReference type="InterPro" id="IPR001609">
    <property type="entry name" value="Myosin_head_motor_dom-like"/>
</dbReference>
<feature type="domain" description="Dilute" evidence="12">
    <location>
        <begin position="1367"/>
        <end position="1648"/>
    </location>
</feature>
<dbReference type="SMART" id="SM00015">
    <property type="entry name" value="IQ"/>
    <property type="match status" value="6"/>
</dbReference>
<accession>A0ABD1FBQ7</accession>
<dbReference type="PROSITE" id="PS51126">
    <property type="entry name" value="DILUTE"/>
    <property type="match status" value="1"/>
</dbReference>
<dbReference type="InterPro" id="IPR002710">
    <property type="entry name" value="Dilute_dom"/>
</dbReference>
<dbReference type="Pfam" id="PF01843">
    <property type="entry name" value="DIL"/>
    <property type="match status" value="1"/>
</dbReference>
<keyword evidence="15" id="KW-1185">Reference proteome</keyword>
<dbReference type="PROSITE" id="PS51456">
    <property type="entry name" value="MYOSIN_MOTOR"/>
    <property type="match status" value="1"/>
</dbReference>
<keyword evidence="4" id="KW-0112">Calmodulin-binding</keyword>
<dbReference type="FunFam" id="1.10.10.820:FF:000001">
    <property type="entry name" value="Myosin heavy chain"/>
    <property type="match status" value="1"/>
</dbReference>
<dbReference type="EMBL" id="JBDJPC010000002">
    <property type="protein sequence ID" value="KAL1513922.1"/>
    <property type="molecule type" value="Genomic_DNA"/>
</dbReference>
<dbReference type="GO" id="GO:0005524">
    <property type="term" value="F:ATP binding"/>
    <property type="evidence" value="ECO:0007669"/>
    <property type="project" value="UniProtKB-UniRule"/>
</dbReference>
<dbReference type="InterPro" id="IPR036103">
    <property type="entry name" value="MYSc_Myo5"/>
</dbReference>
<dbReference type="Pfam" id="PF00612">
    <property type="entry name" value="IQ"/>
    <property type="match status" value="5"/>
</dbReference>
<proteinExistence type="inferred from homology"/>
<evidence type="ECO:0000259" key="12">
    <source>
        <dbReference type="PROSITE" id="PS51126"/>
    </source>
</evidence>
<feature type="compositionally biased region" description="Polar residues" evidence="11">
    <location>
        <begin position="1013"/>
        <end position="1028"/>
    </location>
</feature>
<dbReference type="SMART" id="SM01132">
    <property type="entry name" value="DIL"/>
    <property type="match status" value="1"/>
</dbReference>
<dbReference type="PANTHER" id="PTHR13140">
    <property type="entry name" value="MYOSIN"/>
    <property type="match status" value="1"/>
</dbReference>
<feature type="region of interest" description="Disordered" evidence="11">
    <location>
        <begin position="979"/>
        <end position="1029"/>
    </location>
</feature>
<feature type="region of interest" description="Actin-binding" evidence="9">
    <location>
        <begin position="515"/>
        <end position="537"/>
    </location>
</feature>
<dbReference type="InterPro" id="IPR036961">
    <property type="entry name" value="Kinesin_motor_dom_sf"/>
</dbReference>
<name>A0ABD1FBQ7_HYPHA</name>
<dbReference type="GO" id="GO:0005737">
    <property type="term" value="C:cytoplasm"/>
    <property type="evidence" value="ECO:0007669"/>
    <property type="project" value="UniProtKB-ARBA"/>
</dbReference>
<evidence type="ECO:0000256" key="5">
    <source>
        <dbReference type="ARBA" id="ARBA00023054"/>
    </source>
</evidence>
<dbReference type="CDD" id="cd01380">
    <property type="entry name" value="MYSc_Myo5"/>
    <property type="match status" value="1"/>
</dbReference>
<evidence type="ECO:0000256" key="10">
    <source>
        <dbReference type="SAM" id="Coils"/>
    </source>
</evidence>
<dbReference type="GO" id="GO:0048731">
    <property type="term" value="P:system development"/>
    <property type="evidence" value="ECO:0007669"/>
    <property type="project" value="UniProtKB-ARBA"/>
</dbReference>
<gene>
    <name evidence="14" type="ORF">ABEB36_003260</name>
</gene>
<comment type="similarity">
    <text evidence="1 9">Belongs to the TRAFAC class myosin-kinesin ATPase superfamily. Myosin family.</text>
</comment>
<evidence type="ECO:0000313" key="15">
    <source>
        <dbReference type="Proteomes" id="UP001566132"/>
    </source>
</evidence>
<keyword evidence="5 10" id="KW-0175">Coiled coil</keyword>
<organism evidence="14 15">
    <name type="scientific">Hypothenemus hampei</name>
    <name type="common">Coffee berry borer</name>
    <dbReference type="NCBI Taxonomy" id="57062"/>
    <lineage>
        <taxon>Eukaryota</taxon>
        <taxon>Metazoa</taxon>
        <taxon>Ecdysozoa</taxon>
        <taxon>Arthropoda</taxon>
        <taxon>Hexapoda</taxon>
        <taxon>Insecta</taxon>
        <taxon>Pterygota</taxon>
        <taxon>Neoptera</taxon>
        <taxon>Endopterygota</taxon>
        <taxon>Coleoptera</taxon>
        <taxon>Polyphaga</taxon>
        <taxon>Cucujiformia</taxon>
        <taxon>Curculionidae</taxon>
        <taxon>Scolytinae</taxon>
        <taxon>Hypothenemus</taxon>
    </lineage>
</organism>
<reference evidence="14 15" key="1">
    <citation type="submission" date="2024-05" db="EMBL/GenBank/DDBJ databases">
        <title>Genetic variation in Jamaican populations of the coffee berry borer (Hypothenemus hampei).</title>
        <authorList>
            <person name="Errbii M."/>
            <person name="Myrie A."/>
        </authorList>
    </citation>
    <scope>NUCLEOTIDE SEQUENCE [LARGE SCALE GENOMIC DNA]</scope>
    <source>
        <strain evidence="14">JA-Hopewell-2020-01-JO</strain>
        <tissue evidence="14">Whole body</tissue>
    </source>
</reference>
<dbReference type="GO" id="GO:0009653">
    <property type="term" value="P:anatomical structure morphogenesis"/>
    <property type="evidence" value="ECO:0007669"/>
    <property type="project" value="UniProtKB-ARBA"/>
</dbReference>
<dbReference type="Gene3D" id="1.20.5.190">
    <property type="match status" value="3"/>
</dbReference>
<evidence type="ECO:0000256" key="8">
    <source>
        <dbReference type="ARBA" id="ARBA00023203"/>
    </source>
</evidence>
<evidence type="ECO:0000256" key="2">
    <source>
        <dbReference type="ARBA" id="ARBA00022741"/>
    </source>
</evidence>
<feature type="coiled-coil region" evidence="10">
    <location>
        <begin position="1168"/>
        <end position="1213"/>
    </location>
</feature>
<dbReference type="PRINTS" id="PR00193">
    <property type="entry name" value="MYOSINHEAVY"/>
</dbReference>
<keyword evidence="2 9" id="KW-0547">Nucleotide-binding</keyword>